<dbReference type="EMBL" id="QNRH01000015">
    <property type="protein sequence ID" value="RBO89647.1"/>
    <property type="molecule type" value="Genomic_DNA"/>
</dbReference>
<evidence type="ECO:0000256" key="1">
    <source>
        <dbReference type="SAM" id="Phobius"/>
    </source>
</evidence>
<sequence>MVTSLFLIILHSFQISGQTINIFGLEAKFDKELSLGLCGLAVFYFLYIFILKVVESKVFEAIEFRIQNYKLLLEDLKKRVDDPDYFTKEESKIIPPGIEYRERKDWIDSIKTKLDQAFISLKMITFLLVDVCPPLLFAIFAIKKTHALSAVASILAVN</sequence>
<comment type="caution">
    <text evidence="2">The sequence shown here is derived from an EMBL/GenBank/DDBJ whole genome shotgun (WGS) entry which is preliminary data.</text>
</comment>
<evidence type="ECO:0000313" key="2">
    <source>
        <dbReference type="EMBL" id="RBO89647.1"/>
    </source>
</evidence>
<feature type="transmembrane region" description="Helical" evidence="1">
    <location>
        <begin position="123"/>
        <end position="142"/>
    </location>
</feature>
<evidence type="ECO:0000313" key="3">
    <source>
        <dbReference type="Proteomes" id="UP000252893"/>
    </source>
</evidence>
<keyword evidence="1" id="KW-0812">Transmembrane</keyword>
<accession>A0A366DHT2</accession>
<reference evidence="2 3" key="1">
    <citation type="submission" date="2018-06" db="EMBL/GenBank/DDBJ databases">
        <title>Genomic Encyclopedia of Type Strains, Phase IV (KMG-IV): sequencing the most valuable type-strain genomes for metagenomic binning, comparative biology and taxonomic classification.</title>
        <authorList>
            <person name="Goeker M."/>
        </authorList>
    </citation>
    <scope>NUCLEOTIDE SEQUENCE [LARGE SCALE GENOMIC DNA]</scope>
    <source>
        <strain evidence="2 3">DSM 25619</strain>
    </source>
</reference>
<keyword evidence="3" id="KW-1185">Reference proteome</keyword>
<keyword evidence="1" id="KW-1133">Transmembrane helix</keyword>
<keyword evidence="1" id="KW-0472">Membrane</keyword>
<proteinExistence type="predicted"/>
<gene>
    <name evidence="2" type="ORF">DFR47_11514</name>
</gene>
<dbReference type="Proteomes" id="UP000252893">
    <property type="component" value="Unassembled WGS sequence"/>
</dbReference>
<organism evidence="2 3">
    <name type="scientific">Pseudochrobactrum asaccharolyticum</name>
    <dbReference type="NCBI Taxonomy" id="354351"/>
    <lineage>
        <taxon>Bacteria</taxon>
        <taxon>Pseudomonadati</taxon>
        <taxon>Pseudomonadota</taxon>
        <taxon>Alphaproteobacteria</taxon>
        <taxon>Hyphomicrobiales</taxon>
        <taxon>Brucellaceae</taxon>
        <taxon>Pseudochrobactrum</taxon>
    </lineage>
</organism>
<dbReference type="AlphaFoldDB" id="A0A366DHT2"/>
<protein>
    <submittedName>
        <fullName evidence="2">Uncharacterized protein</fullName>
    </submittedName>
</protein>
<name>A0A366DHT2_9HYPH</name>
<feature type="transmembrane region" description="Helical" evidence="1">
    <location>
        <begin position="33"/>
        <end position="54"/>
    </location>
</feature>
<dbReference type="RefSeq" id="WP_147245679.1">
    <property type="nucleotide sequence ID" value="NZ_JBHEEG010000015.1"/>
</dbReference>